<dbReference type="PANTHER" id="PTHR46268:SF27">
    <property type="entry name" value="UNIVERSAL STRESS PROTEIN RV2623"/>
    <property type="match status" value="1"/>
</dbReference>
<dbReference type="InterPro" id="IPR014729">
    <property type="entry name" value="Rossmann-like_a/b/a_fold"/>
</dbReference>
<evidence type="ECO:0000256" key="1">
    <source>
        <dbReference type="ARBA" id="ARBA00008791"/>
    </source>
</evidence>
<dbReference type="PRINTS" id="PR01438">
    <property type="entry name" value="UNVRSLSTRESS"/>
</dbReference>
<evidence type="ECO:0000313" key="5">
    <source>
        <dbReference type="EMBL" id="MBD3326014.1"/>
    </source>
</evidence>
<dbReference type="SUPFAM" id="SSF52402">
    <property type="entry name" value="Adenine nucleotide alpha hydrolases-like"/>
    <property type="match status" value="1"/>
</dbReference>
<dbReference type="Pfam" id="PF00582">
    <property type="entry name" value="Usp"/>
    <property type="match status" value="1"/>
</dbReference>
<dbReference type="GO" id="GO:0005524">
    <property type="term" value="F:ATP binding"/>
    <property type="evidence" value="ECO:0007669"/>
    <property type="project" value="UniProtKB-KW"/>
</dbReference>
<comment type="similarity">
    <text evidence="1">Belongs to the universal stress protein A family.</text>
</comment>
<sequence length="170" mass="19254">MLPRIRHILYLTDLAKNSAYVFRYAVQLAKRFDAKITILHVVKRIDAAMEIPLLVHLQEDAYHKLIQERERDIIQEIKTHLHTFAETELQDDPEGTDRVAAILVHEGEPVVEILETAARLDVDVLVMGDHSKGVLAHTFLGSTAERVLRHIRKPVLVVPIPKKIPDGGTV</sequence>
<dbReference type="CDD" id="cd00293">
    <property type="entry name" value="USP-like"/>
    <property type="match status" value="1"/>
</dbReference>
<reference evidence="5" key="1">
    <citation type="submission" date="2019-11" db="EMBL/GenBank/DDBJ databases">
        <title>Microbial mats filling the niche in hypersaline microbial mats.</title>
        <authorList>
            <person name="Wong H.L."/>
            <person name="Macleod F.I."/>
            <person name="White R.A. III"/>
            <person name="Burns B.P."/>
        </authorList>
    </citation>
    <scope>NUCLEOTIDE SEQUENCE</scope>
    <source>
        <strain evidence="5">Rbin_158</strain>
    </source>
</reference>
<evidence type="ECO:0000313" key="6">
    <source>
        <dbReference type="Proteomes" id="UP000649604"/>
    </source>
</evidence>
<comment type="caution">
    <text evidence="5">The sequence shown here is derived from an EMBL/GenBank/DDBJ whole genome shotgun (WGS) entry which is preliminary data.</text>
</comment>
<protein>
    <recommendedName>
        <fullName evidence="4">UspA domain-containing protein</fullName>
    </recommendedName>
</protein>
<evidence type="ECO:0000256" key="2">
    <source>
        <dbReference type="ARBA" id="ARBA00022741"/>
    </source>
</evidence>
<name>A0A9D5JXK8_9BACT</name>
<feature type="domain" description="UspA" evidence="4">
    <location>
        <begin position="5"/>
        <end position="159"/>
    </location>
</feature>
<evidence type="ECO:0000256" key="3">
    <source>
        <dbReference type="ARBA" id="ARBA00022840"/>
    </source>
</evidence>
<dbReference type="Proteomes" id="UP000649604">
    <property type="component" value="Unassembled WGS sequence"/>
</dbReference>
<dbReference type="EMBL" id="WJJP01000512">
    <property type="protein sequence ID" value="MBD3326014.1"/>
    <property type="molecule type" value="Genomic_DNA"/>
</dbReference>
<dbReference type="InterPro" id="IPR006016">
    <property type="entry name" value="UspA"/>
</dbReference>
<proteinExistence type="inferred from homology"/>
<dbReference type="PANTHER" id="PTHR46268">
    <property type="entry name" value="STRESS RESPONSE PROTEIN NHAX"/>
    <property type="match status" value="1"/>
</dbReference>
<dbReference type="AlphaFoldDB" id="A0A9D5JXK8"/>
<keyword evidence="3" id="KW-0067">ATP-binding</keyword>
<accession>A0A9D5JXK8</accession>
<organism evidence="5 6">
    <name type="scientific">candidate division KSB3 bacterium</name>
    <dbReference type="NCBI Taxonomy" id="2044937"/>
    <lineage>
        <taxon>Bacteria</taxon>
        <taxon>candidate division KSB3</taxon>
    </lineage>
</organism>
<gene>
    <name evidence="5" type="ORF">GF339_15625</name>
</gene>
<evidence type="ECO:0000259" key="4">
    <source>
        <dbReference type="Pfam" id="PF00582"/>
    </source>
</evidence>
<dbReference type="Gene3D" id="3.40.50.620">
    <property type="entry name" value="HUPs"/>
    <property type="match status" value="1"/>
</dbReference>
<dbReference type="InterPro" id="IPR006015">
    <property type="entry name" value="Universal_stress_UspA"/>
</dbReference>
<keyword evidence="2" id="KW-0547">Nucleotide-binding</keyword>